<comment type="caution">
    <text evidence="3">The sequence shown here is derived from an EMBL/GenBank/DDBJ whole genome shotgun (WGS) entry which is preliminary data.</text>
</comment>
<dbReference type="InterPro" id="IPR038029">
    <property type="entry name" value="GbiG_N_sf"/>
</dbReference>
<dbReference type="RefSeq" id="WP_183347324.1">
    <property type="nucleotide sequence ID" value="NZ_JACHEO010000001.1"/>
</dbReference>
<dbReference type="InterPro" id="IPR021744">
    <property type="entry name" value="CbiG_N"/>
</dbReference>
<gene>
    <name evidence="3" type="ORF">HNQ81_000161</name>
</gene>
<evidence type="ECO:0000259" key="1">
    <source>
        <dbReference type="Pfam" id="PF01890"/>
    </source>
</evidence>
<feature type="domain" description="Cobalamin synthesis G N-terminal" evidence="2">
    <location>
        <begin position="38"/>
        <end position="118"/>
    </location>
</feature>
<evidence type="ECO:0000313" key="4">
    <source>
        <dbReference type="Proteomes" id="UP000539642"/>
    </source>
</evidence>
<dbReference type="Pfam" id="PF01890">
    <property type="entry name" value="CbiG_C"/>
    <property type="match status" value="1"/>
</dbReference>
<dbReference type="GO" id="GO:0043779">
    <property type="term" value="F:cobalt-precorrin-5A acetaldehyde-lyase activity"/>
    <property type="evidence" value="ECO:0007669"/>
    <property type="project" value="UniProtKB-EC"/>
</dbReference>
<dbReference type="AlphaFoldDB" id="A0A840USV7"/>
<dbReference type="EC" id="3.7.1.12" evidence="3"/>
<dbReference type="InterPro" id="IPR052553">
    <property type="entry name" value="CbiG_hydrolase"/>
</dbReference>
<evidence type="ECO:0000259" key="2">
    <source>
        <dbReference type="Pfam" id="PF11760"/>
    </source>
</evidence>
<keyword evidence="4" id="KW-1185">Reference proteome</keyword>
<dbReference type="Proteomes" id="UP000539642">
    <property type="component" value="Unassembled WGS sequence"/>
</dbReference>
<dbReference type="InterPro" id="IPR002750">
    <property type="entry name" value="CobE/GbiG_C"/>
</dbReference>
<dbReference type="PANTHER" id="PTHR37477:SF1">
    <property type="entry name" value="COBALT-PRECORRIN-5A HYDROLASE"/>
    <property type="match status" value="1"/>
</dbReference>
<evidence type="ECO:0000313" key="3">
    <source>
        <dbReference type="EMBL" id="MBB5346454.1"/>
    </source>
</evidence>
<sequence length="331" mass="34749">MKISIFSVSSGGGMLAAHLTAALGDEACRHPEKATLEILRQAFVCADALVCIMAAGIVVRAIGPICRDKWVDPCVIVVDERGEYVISLLSGHHGGGNDLARRIAAITGGQAVITTASDVLGRTAVDLWAERNGLLVRSQRKKLTTVAARLVNHGVINFFSNCRCTEVPKDFHVVDNPAEADIVLTCNEHLPAGALCFSPRNLVVGIGCNRGTSVEEIGAAVTQTCRQHDLHEGSIGGVATIDAKIGEEGLVRFAARNGLPLHCFSKERLNRIPGISESVHALAAVGAKGVAEPAAMLAAASGEVPGQLIVGKMKWSNVTTAVAVRKIECMG</sequence>
<feature type="domain" description="CobE/GbiG C-terminal" evidence="1">
    <location>
        <begin position="202"/>
        <end position="323"/>
    </location>
</feature>
<dbReference type="Pfam" id="PF11760">
    <property type="entry name" value="CbiG_N"/>
    <property type="match status" value="1"/>
</dbReference>
<proteinExistence type="predicted"/>
<dbReference type="Gene3D" id="3.40.50.11220">
    <property type="match status" value="1"/>
</dbReference>
<dbReference type="InterPro" id="IPR036518">
    <property type="entry name" value="CobE/GbiG_C_sf"/>
</dbReference>
<dbReference type="EMBL" id="JACHEO010000001">
    <property type="protein sequence ID" value="MBB5346454.1"/>
    <property type="molecule type" value="Genomic_DNA"/>
</dbReference>
<dbReference type="SUPFAM" id="SSF159672">
    <property type="entry name" value="CbiG N-terminal domain-like"/>
    <property type="match status" value="1"/>
</dbReference>
<dbReference type="Gene3D" id="3.30.420.180">
    <property type="entry name" value="CobE/GbiG C-terminal domain"/>
    <property type="match status" value="1"/>
</dbReference>
<name>A0A840USV7_9BACT</name>
<organism evidence="3 4">
    <name type="scientific">Desulfoprunum benzoelyticum</name>
    <dbReference type="NCBI Taxonomy" id="1506996"/>
    <lineage>
        <taxon>Bacteria</taxon>
        <taxon>Pseudomonadati</taxon>
        <taxon>Thermodesulfobacteriota</taxon>
        <taxon>Desulfobulbia</taxon>
        <taxon>Desulfobulbales</taxon>
        <taxon>Desulfobulbaceae</taxon>
        <taxon>Desulfoprunum</taxon>
    </lineage>
</organism>
<protein>
    <submittedName>
        <fullName evidence="3">Cobalt-precorrin 5A hydrolase</fullName>
        <ecNumber evidence="3">3.7.1.12</ecNumber>
    </submittedName>
</protein>
<dbReference type="PANTHER" id="PTHR37477">
    <property type="entry name" value="COBALT-PRECORRIN-5A HYDROLASE"/>
    <property type="match status" value="1"/>
</dbReference>
<accession>A0A840USV7</accession>
<keyword evidence="3" id="KW-0378">Hydrolase</keyword>
<dbReference type="GO" id="GO:0009236">
    <property type="term" value="P:cobalamin biosynthetic process"/>
    <property type="evidence" value="ECO:0007669"/>
    <property type="project" value="InterPro"/>
</dbReference>
<reference evidence="3 4" key="1">
    <citation type="submission" date="2020-08" db="EMBL/GenBank/DDBJ databases">
        <title>Genomic Encyclopedia of Type Strains, Phase IV (KMG-IV): sequencing the most valuable type-strain genomes for metagenomic binning, comparative biology and taxonomic classification.</title>
        <authorList>
            <person name="Goeker M."/>
        </authorList>
    </citation>
    <scope>NUCLEOTIDE SEQUENCE [LARGE SCALE GENOMIC DNA]</scope>
    <source>
        <strain evidence="3 4">DSM 28570</strain>
    </source>
</reference>
<dbReference type="SUPFAM" id="SSF159664">
    <property type="entry name" value="CobE/GbiG C-terminal domain-like"/>
    <property type="match status" value="1"/>
</dbReference>